<gene>
    <name evidence="5" type="ORF">ABEB36_008182</name>
</gene>
<proteinExistence type="inferred from homology"/>
<name>A0ABD1EL11_HYPHA</name>
<dbReference type="Pfam" id="PF10220">
    <property type="entry name" value="Smg8_Smg9"/>
    <property type="match status" value="2"/>
</dbReference>
<dbReference type="Proteomes" id="UP001566132">
    <property type="component" value="Unassembled WGS sequence"/>
</dbReference>
<dbReference type="InterPro" id="IPR019354">
    <property type="entry name" value="SMG8-like"/>
</dbReference>
<dbReference type="EMBL" id="JBDJPC010000006">
    <property type="protein sequence ID" value="KAL1497183.1"/>
    <property type="molecule type" value="Genomic_DNA"/>
</dbReference>
<dbReference type="AlphaFoldDB" id="A0ABD1EL11"/>
<evidence type="ECO:0000313" key="6">
    <source>
        <dbReference type="Proteomes" id="UP001566132"/>
    </source>
</evidence>
<comment type="function">
    <text evidence="4">Involved in nonsense-mediated decay (NMD) of mRNAs containing premature stop codons.</text>
</comment>
<accession>A0ABD1EL11</accession>
<keyword evidence="2 4" id="KW-0866">Nonsense-mediated mRNA decay</keyword>
<comment type="similarity">
    <text evidence="1 4">Belongs to the SMG8 family.</text>
</comment>
<comment type="caution">
    <text evidence="5">The sequence shown here is derived from an EMBL/GenBank/DDBJ whole genome shotgun (WGS) entry which is preliminary data.</text>
</comment>
<dbReference type="GO" id="GO:0000184">
    <property type="term" value="P:nuclear-transcribed mRNA catabolic process, nonsense-mediated decay"/>
    <property type="evidence" value="ECO:0007669"/>
    <property type="project" value="UniProtKB-UniRule"/>
</dbReference>
<keyword evidence="6" id="KW-1185">Reference proteome</keyword>
<evidence type="ECO:0000256" key="3">
    <source>
        <dbReference type="ARBA" id="ARBA00029509"/>
    </source>
</evidence>
<evidence type="ECO:0000256" key="1">
    <source>
        <dbReference type="ARBA" id="ARBA00006443"/>
    </source>
</evidence>
<evidence type="ECO:0000256" key="2">
    <source>
        <dbReference type="ARBA" id="ARBA00023161"/>
    </source>
</evidence>
<sequence length="767" mass="86654">MRVRNTFELPDLDNLIKRHGILSNKVVVISIIGKSSLNSLGLKVKSIGRIFPTTNHKSNECYIRGSYDEEHEVLYLHLYSLLDTDVLIEKLIDDSTASEDFLAMNDKVKSSFCRHMLFLIYLSHIVILSHPNTSFDTNYIQYFKALDVLSKKLQEKIWDSLSEVGDLSSGWVNHGRPCTPRIIFHFERRNTLNKVSIKKLEHNLEDKIYHILKKTRIITTTGNSLFAIPLNDEFVYISEQPPKDNLSEAMKGLIQDCQPGGAMQVEAPFSSQPYLEKDFIKFLLVHIEQAKTKGFDDTVSSSRHPPAYFELPKLSDWIKAMKCLYELILKEEVSMAALCTDTRFSDQRCLKVLPLAVARYQEGLAPHYAKVEHEARLAVALGLFRAQARGPKYPQYELKLEMECQAHWENGRQQCEAASMTGNPCKLPKHPSDQEHISGFIYKSVCDCGKKIGPRDDPYTAIQANYIFYQQIAKECHCSKLERIEFPIFEPSIKEYKEATLNETEEPMSVLSDADRSVQLSPEVEKNLERQPSTTEYLPGMLTLNSPSGLLPVFSSWSLVCLGASSLYSHNVGLPEAYHPGFLNATNYLLPWDVTVGSKSKKAWPAINKFGNRARRGRSTSTIPQTVKVFIGMEYECSLGHRFMLSAPDRILKAAPGSIVKDTGHKIAECDMPLYYPCSCRPGKIAQLMRLHVVTPKAPVYCTLNPKIQPTAGSPIFISTTNGPTKLTQSAYWVMRLPFAYVADKEHFKQNMTGKLLQGAFGVIEAD</sequence>
<reference evidence="5 6" key="1">
    <citation type="submission" date="2024-05" db="EMBL/GenBank/DDBJ databases">
        <title>Genetic variation in Jamaican populations of the coffee berry borer (Hypothenemus hampei).</title>
        <authorList>
            <person name="Errbii M."/>
            <person name="Myrie A."/>
        </authorList>
    </citation>
    <scope>NUCLEOTIDE SEQUENCE [LARGE SCALE GENOMIC DNA]</scope>
    <source>
        <strain evidence="5">JA-Hopewell-2020-01-JO</strain>
        <tissue evidence="5">Whole body</tissue>
    </source>
</reference>
<dbReference type="PANTHER" id="PTHR13091:SF0">
    <property type="entry name" value="NONSENSE-MEDIATED MRNA DECAY FACTOR SMG8"/>
    <property type="match status" value="1"/>
</dbReference>
<protein>
    <recommendedName>
        <fullName evidence="3 4">Nonsense-mediated mRNA decay factor SMG8</fullName>
    </recommendedName>
</protein>
<organism evidence="5 6">
    <name type="scientific">Hypothenemus hampei</name>
    <name type="common">Coffee berry borer</name>
    <dbReference type="NCBI Taxonomy" id="57062"/>
    <lineage>
        <taxon>Eukaryota</taxon>
        <taxon>Metazoa</taxon>
        <taxon>Ecdysozoa</taxon>
        <taxon>Arthropoda</taxon>
        <taxon>Hexapoda</taxon>
        <taxon>Insecta</taxon>
        <taxon>Pterygota</taxon>
        <taxon>Neoptera</taxon>
        <taxon>Endopterygota</taxon>
        <taxon>Coleoptera</taxon>
        <taxon>Polyphaga</taxon>
        <taxon>Cucujiformia</taxon>
        <taxon>Curculionidae</taxon>
        <taxon>Scolytinae</taxon>
        <taxon>Hypothenemus</taxon>
    </lineage>
</organism>
<evidence type="ECO:0000313" key="5">
    <source>
        <dbReference type="EMBL" id="KAL1497183.1"/>
    </source>
</evidence>
<dbReference type="PANTHER" id="PTHR13091">
    <property type="entry name" value="AMPLIFIED IN BREAST CANCER 2-RELATED"/>
    <property type="match status" value="1"/>
</dbReference>
<evidence type="ECO:0000256" key="4">
    <source>
        <dbReference type="RuleBase" id="RU367133"/>
    </source>
</evidence>